<dbReference type="PANTHER" id="PTHR11073:SF2">
    <property type="entry name" value="CALRETICULIN"/>
    <property type="match status" value="1"/>
</dbReference>
<feature type="binding site" evidence="13">
    <location>
        <position position="135"/>
    </location>
    <ligand>
        <name>an alpha-D-glucoside</name>
        <dbReference type="ChEBI" id="CHEBI:22390"/>
    </ligand>
</feature>
<dbReference type="GO" id="GO:0036503">
    <property type="term" value="P:ERAD pathway"/>
    <property type="evidence" value="ECO:0007669"/>
    <property type="project" value="TreeGrafter"/>
</dbReference>
<evidence type="ECO:0000256" key="6">
    <source>
        <dbReference type="ARBA" id="ARBA00022737"/>
    </source>
</evidence>
<dbReference type="KEGG" id="csl:COCSUDRAFT_24759"/>
<evidence type="ECO:0000256" key="1">
    <source>
        <dbReference type="ARBA" id="ARBA00004319"/>
    </source>
</evidence>
<keyword evidence="9" id="KW-0106">Calcium</keyword>
<dbReference type="InterPro" id="IPR009169">
    <property type="entry name" value="Calreticulin"/>
</dbReference>
<dbReference type="InterPro" id="IPR001580">
    <property type="entry name" value="Calret/calnex"/>
</dbReference>
<dbReference type="GO" id="GO:0006457">
    <property type="term" value="P:protein folding"/>
    <property type="evidence" value="ECO:0007669"/>
    <property type="project" value="InterPro"/>
</dbReference>
<dbReference type="SUPFAM" id="SSF49899">
    <property type="entry name" value="Concanavalin A-like lectins/glucanases"/>
    <property type="match status" value="1"/>
</dbReference>
<dbReference type="GO" id="GO:0005789">
    <property type="term" value="C:endoplasmic reticulum membrane"/>
    <property type="evidence" value="ECO:0007669"/>
    <property type="project" value="TreeGrafter"/>
</dbReference>
<evidence type="ECO:0000256" key="7">
    <source>
        <dbReference type="ARBA" id="ARBA00022824"/>
    </source>
</evidence>
<dbReference type="Gene3D" id="2.60.120.200">
    <property type="match status" value="1"/>
</dbReference>
<keyword evidence="18" id="KW-1185">Reference proteome</keyword>
<dbReference type="Gene3D" id="2.10.250.10">
    <property type="entry name" value="Calreticulin/calnexin, P domain"/>
    <property type="match status" value="1"/>
</dbReference>
<name>I0YTB6_COCSC</name>
<evidence type="ECO:0000256" key="5">
    <source>
        <dbReference type="ARBA" id="ARBA00022734"/>
    </source>
</evidence>
<dbReference type="PROSITE" id="PS00804">
    <property type="entry name" value="CALRETICULIN_2"/>
    <property type="match status" value="1"/>
</dbReference>
<evidence type="ECO:0000256" key="4">
    <source>
        <dbReference type="ARBA" id="ARBA00022729"/>
    </source>
</evidence>
<dbReference type="InterPro" id="IPR009033">
    <property type="entry name" value="Calreticulin/calnexin_P_dom_sf"/>
</dbReference>
<keyword evidence="4 15" id="KW-0732">Signal</keyword>
<keyword evidence="6" id="KW-0677">Repeat</keyword>
<feature type="region of interest" description="Disordered" evidence="16">
    <location>
        <begin position="357"/>
        <end position="426"/>
    </location>
</feature>
<feature type="compositionally biased region" description="Acidic residues" evidence="16">
    <location>
        <begin position="391"/>
        <end position="420"/>
    </location>
</feature>
<dbReference type="AlphaFoldDB" id="I0YTB6"/>
<dbReference type="PANTHER" id="PTHR11073">
    <property type="entry name" value="CALRETICULIN AND CALNEXIN"/>
    <property type="match status" value="1"/>
</dbReference>
<evidence type="ECO:0000256" key="2">
    <source>
        <dbReference type="ARBA" id="ARBA00010983"/>
    </source>
</evidence>
<dbReference type="Proteomes" id="UP000007264">
    <property type="component" value="Unassembled WGS sequence"/>
</dbReference>
<keyword evidence="7 12" id="KW-0256">Endoplasmic reticulum</keyword>
<organism evidence="17 18">
    <name type="scientific">Coccomyxa subellipsoidea (strain C-169)</name>
    <name type="common">Green microalga</name>
    <dbReference type="NCBI Taxonomy" id="574566"/>
    <lineage>
        <taxon>Eukaryota</taxon>
        <taxon>Viridiplantae</taxon>
        <taxon>Chlorophyta</taxon>
        <taxon>core chlorophytes</taxon>
        <taxon>Trebouxiophyceae</taxon>
        <taxon>Trebouxiophyceae incertae sedis</taxon>
        <taxon>Coccomyxaceae</taxon>
        <taxon>Coccomyxa</taxon>
        <taxon>Coccomyxa subellipsoidea</taxon>
    </lineage>
</organism>
<dbReference type="InterPro" id="IPR018124">
    <property type="entry name" value="Calret/calnex_CS"/>
</dbReference>
<dbReference type="FunFam" id="2.60.120.200:FF:000018">
    <property type="entry name" value="Calreticulin 1b"/>
    <property type="match status" value="1"/>
</dbReference>
<dbReference type="RefSeq" id="XP_005646179.1">
    <property type="nucleotide sequence ID" value="XM_005646122.1"/>
</dbReference>
<dbReference type="GO" id="GO:0005509">
    <property type="term" value="F:calcium ion binding"/>
    <property type="evidence" value="ECO:0007669"/>
    <property type="project" value="InterPro"/>
</dbReference>
<feature type="signal peptide" evidence="15">
    <location>
        <begin position="1"/>
        <end position="22"/>
    </location>
</feature>
<evidence type="ECO:0000256" key="8">
    <source>
        <dbReference type="ARBA" id="ARBA00022833"/>
    </source>
</evidence>
<evidence type="ECO:0000256" key="16">
    <source>
        <dbReference type="SAM" id="MobiDB-lite"/>
    </source>
</evidence>
<evidence type="ECO:0000256" key="13">
    <source>
        <dbReference type="PIRSR" id="PIRSR002356-1"/>
    </source>
</evidence>
<comment type="function">
    <text evidence="11">Molecular calcium-binding chaperone promoting folding, oligomeric assembly and quality control in the ER via the calreticulin/calnexin cycle. This lectin may interact transiently with almost all of the monoglucosylated glycoproteins that are synthesized in the ER.</text>
</comment>
<dbReference type="FunFam" id="2.10.250.10:FF:000002">
    <property type="entry name" value="Calreticulin"/>
    <property type="match status" value="1"/>
</dbReference>
<keyword evidence="10 12" id="KW-0143">Chaperone</keyword>
<dbReference type="GO" id="GO:0051082">
    <property type="term" value="F:unfolded protein binding"/>
    <property type="evidence" value="ECO:0007669"/>
    <property type="project" value="InterPro"/>
</dbReference>
<feature type="compositionally biased region" description="Basic and acidic residues" evidence="16">
    <location>
        <begin position="357"/>
        <end position="390"/>
    </location>
</feature>
<evidence type="ECO:0000256" key="15">
    <source>
        <dbReference type="RuleBase" id="RU362126"/>
    </source>
</evidence>
<comment type="similarity">
    <text evidence="2 12 15">Belongs to the calreticulin family.</text>
</comment>
<evidence type="ECO:0000256" key="9">
    <source>
        <dbReference type="ARBA" id="ARBA00022837"/>
    </source>
</evidence>
<feature type="binding site" evidence="13">
    <location>
        <position position="142"/>
    </location>
    <ligand>
        <name>an alpha-D-glucoside</name>
        <dbReference type="ChEBI" id="CHEBI:22390"/>
    </ligand>
</feature>
<evidence type="ECO:0000256" key="12">
    <source>
        <dbReference type="PIRNR" id="PIRNR002356"/>
    </source>
</evidence>
<accession>I0YTB6</accession>
<dbReference type="GeneID" id="17039619"/>
<evidence type="ECO:0000256" key="14">
    <source>
        <dbReference type="PIRSR" id="PIRSR002356-3"/>
    </source>
</evidence>
<dbReference type="STRING" id="574566.I0YTB6"/>
<evidence type="ECO:0000256" key="3">
    <source>
        <dbReference type="ARBA" id="ARBA00022723"/>
    </source>
</evidence>
<feature type="binding site" evidence="13">
    <location>
        <position position="116"/>
    </location>
    <ligand>
        <name>an alpha-D-glucoside</name>
        <dbReference type="ChEBI" id="CHEBI:22390"/>
    </ligand>
</feature>
<dbReference type="GO" id="GO:0030246">
    <property type="term" value="F:carbohydrate binding"/>
    <property type="evidence" value="ECO:0007669"/>
    <property type="project" value="UniProtKB-KW"/>
</dbReference>
<evidence type="ECO:0000313" key="18">
    <source>
        <dbReference type="Proteomes" id="UP000007264"/>
    </source>
</evidence>
<evidence type="ECO:0000256" key="10">
    <source>
        <dbReference type="ARBA" id="ARBA00023186"/>
    </source>
</evidence>
<keyword evidence="3" id="KW-0479">Metal-binding</keyword>
<dbReference type="InterPro" id="IPR013320">
    <property type="entry name" value="ConA-like_dom_sf"/>
</dbReference>
<reference evidence="17 18" key="1">
    <citation type="journal article" date="2012" name="Genome Biol.">
        <title>The genome of the polar eukaryotic microalga coccomyxa subellipsoidea reveals traits of cold adaptation.</title>
        <authorList>
            <person name="Blanc G."/>
            <person name="Agarkova I."/>
            <person name="Grimwood J."/>
            <person name="Kuo A."/>
            <person name="Brueggeman A."/>
            <person name="Dunigan D."/>
            <person name="Gurnon J."/>
            <person name="Ladunga I."/>
            <person name="Lindquist E."/>
            <person name="Lucas S."/>
            <person name="Pangilinan J."/>
            <person name="Proschold T."/>
            <person name="Salamov A."/>
            <person name="Schmutz J."/>
            <person name="Weeks D."/>
            <person name="Yamada T."/>
            <person name="Claverie J.M."/>
            <person name="Grigoriev I."/>
            <person name="Van Etten J."/>
            <person name="Lomsadze A."/>
            <person name="Borodovsky M."/>
        </authorList>
    </citation>
    <scope>NUCLEOTIDE SEQUENCE [LARGE SCALE GENOMIC DNA]</scope>
    <source>
        <strain evidence="17 18">C-169</strain>
    </source>
</reference>
<feature type="chain" id="PRO_5003637247" description="Calreticulin" evidence="15">
    <location>
        <begin position="23"/>
        <end position="426"/>
    </location>
</feature>
<dbReference type="PRINTS" id="PR00626">
    <property type="entry name" value="CALRETICULIN"/>
</dbReference>
<protein>
    <recommendedName>
        <fullName evidence="12">Calreticulin</fullName>
    </recommendedName>
</protein>
<evidence type="ECO:0000313" key="17">
    <source>
        <dbReference type="EMBL" id="EIE21635.1"/>
    </source>
</evidence>
<gene>
    <name evidence="17" type="ORF">COCSUDRAFT_24759</name>
</gene>
<comment type="subcellular location">
    <subcellularLocation>
        <location evidence="1 12">Endoplasmic reticulum lumen</location>
    </subcellularLocation>
</comment>
<evidence type="ECO:0000256" key="11">
    <source>
        <dbReference type="ARBA" id="ARBA00037091"/>
    </source>
</evidence>
<dbReference type="EMBL" id="AGSI01000012">
    <property type="protein sequence ID" value="EIE21635.1"/>
    <property type="molecule type" value="Genomic_DNA"/>
</dbReference>
<keyword evidence="8" id="KW-0862">Zinc</keyword>
<dbReference type="OrthoDB" id="1938156at2759"/>
<keyword evidence="5" id="KW-0430">Lectin</keyword>
<dbReference type="Pfam" id="PF00262">
    <property type="entry name" value="Calreticulin"/>
    <property type="match status" value="1"/>
</dbReference>
<sequence>MAVNGKLLLLSIATIALPCAIGKVHLEERFDESWTERWQPSTWKAEENLAGKFEHTAGDWYGHPEADKGIKTTPDARFYTIWTELEEEFVNKGKDLVLQFSVKHAQNIDCGGGYIKLLPTSSKDKMPDFGGDTPYSVMFGPDICGSTKKVHAILTDKKGRNLEFKPTVPAKTDELTHVYTYILHPNNTYQILIDNEVDRNGTLYEAHDFLLPRQIQDPDAKKPEDWVDEAQIPDPADVKPDDWEQPETILDPEASQPEDWDVEEDGEWEAPRIPNPAYKGEWQPKMIDNPAYKGEWEHPLIDNPEFEDDEEVYLLPPLKFVGFELWQVKSGTIFDNILVTDDVEYAARFAEETWGASKDKEKEMLDAVRAEEEKKRKEEDAAAKAAAKDADDGDDDNDDEADDDAAEGNIDFGDEDEDDEGLHAEL</sequence>
<comment type="caution">
    <text evidence="17">The sequence shown here is derived from an EMBL/GenBank/DDBJ whole genome shotgun (WGS) entry which is preliminary data.</text>
</comment>
<dbReference type="PIRSF" id="PIRSF002356">
    <property type="entry name" value="Calreticulin"/>
    <property type="match status" value="1"/>
</dbReference>
<dbReference type="SUPFAM" id="SSF63887">
    <property type="entry name" value="P-domain of calnexin/calreticulin"/>
    <property type="match status" value="1"/>
</dbReference>
<keyword evidence="14" id="KW-1015">Disulfide bond</keyword>
<feature type="disulfide bond" evidence="14">
    <location>
        <begin position="110"/>
        <end position="144"/>
    </location>
</feature>
<proteinExistence type="inferred from homology"/>
<feature type="binding site" evidence="13">
    <location>
        <position position="324"/>
    </location>
    <ligand>
        <name>an alpha-D-glucoside</name>
        <dbReference type="ChEBI" id="CHEBI:22390"/>
    </ligand>
</feature>
<feature type="binding site" evidence="13">
    <location>
        <position position="114"/>
    </location>
    <ligand>
        <name>an alpha-D-glucoside</name>
        <dbReference type="ChEBI" id="CHEBI:22390"/>
    </ligand>
</feature>
<dbReference type="eggNOG" id="KOG0674">
    <property type="taxonomic scope" value="Eukaryota"/>
</dbReference>
<dbReference type="GO" id="GO:0005788">
    <property type="term" value="C:endoplasmic reticulum lumen"/>
    <property type="evidence" value="ECO:0007669"/>
    <property type="project" value="UniProtKB-SubCell"/>
</dbReference>